<dbReference type="Gene3D" id="3.40.50.1820">
    <property type="entry name" value="alpha/beta hydrolase"/>
    <property type="match status" value="1"/>
</dbReference>
<dbReference type="InterPro" id="IPR029058">
    <property type="entry name" value="AB_hydrolase_fold"/>
</dbReference>
<dbReference type="SUPFAM" id="SSF53474">
    <property type="entry name" value="alpha/beta-Hydrolases"/>
    <property type="match status" value="1"/>
</dbReference>
<organism evidence="5 6">
    <name type="scientific">Pendulispora rubella</name>
    <dbReference type="NCBI Taxonomy" id="2741070"/>
    <lineage>
        <taxon>Bacteria</taxon>
        <taxon>Pseudomonadati</taxon>
        <taxon>Myxococcota</taxon>
        <taxon>Myxococcia</taxon>
        <taxon>Myxococcales</taxon>
        <taxon>Sorangiineae</taxon>
        <taxon>Pendulisporaceae</taxon>
        <taxon>Pendulispora</taxon>
    </lineage>
</organism>
<dbReference type="EMBL" id="CP089983">
    <property type="protein sequence ID" value="WXB06325.1"/>
    <property type="molecule type" value="Genomic_DNA"/>
</dbReference>
<comment type="similarity">
    <text evidence="1">Belongs to the peptidase S33 family.</text>
</comment>
<evidence type="ECO:0000313" key="6">
    <source>
        <dbReference type="Proteomes" id="UP001374803"/>
    </source>
</evidence>
<gene>
    <name evidence="5" type="ORF">LVJ94_03575</name>
</gene>
<keyword evidence="2" id="KW-0732">Signal</keyword>
<evidence type="ECO:0000256" key="2">
    <source>
        <dbReference type="ARBA" id="ARBA00022729"/>
    </source>
</evidence>
<dbReference type="PANTHER" id="PTHR43248:SF29">
    <property type="entry name" value="TRIPEPTIDYL AMINOPEPTIDASE"/>
    <property type="match status" value="1"/>
</dbReference>
<evidence type="ECO:0000256" key="3">
    <source>
        <dbReference type="ARBA" id="ARBA00022801"/>
    </source>
</evidence>
<feature type="domain" description="AB hydrolase-1" evidence="4">
    <location>
        <begin position="5"/>
        <end position="379"/>
    </location>
</feature>
<keyword evidence="6" id="KW-1185">Reference proteome</keyword>
<dbReference type="Proteomes" id="UP001374803">
    <property type="component" value="Chromosome"/>
</dbReference>
<dbReference type="GO" id="GO:0016787">
    <property type="term" value="F:hydrolase activity"/>
    <property type="evidence" value="ECO:0007669"/>
    <property type="project" value="UniProtKB-KW"/>
</dbReference>
<sequence>MLLFNLGGPGGPGLIAPALFPRLLPASVLDRFDLIGFDPRGIGRSTPVSCGLTEQQRQDFTKIIPYPAPDGDISDNVEYATAVADACGRTSRGLMPYITTANTARDMDAIRVALGERQISYLGYSYGTYLGAVYASLFPEKSGRMVLDSVIHPGRIWRDTLRAWGPAIEVRLKDFYRWAAARDDVYHLGATAEAVRQRYFQLVDKLDANPIPTSNGPLDGNLFREMNRGAMYSDASFPEMAEVYRSASESFTASVTLSPDARALFPEVPADNSPISTFAVFCDDAAWPRSVLRYQLDVAVDRVASPGSGGMSGNIWPCAAWPFAPRERPIPIGQRGPANVLLVQGLRDPATPHDGAEAMRTAFGHRARLVSVDAGGHAISYGLNRNDNHCADERVTAFLITGRLPDLDVSCAAESSSPAVQTMAAEPAVEGALRELRRRMRRGI</sequence>
<dbReference type="InterPro" id="IPR051601">
    <property type="entry name" value="Serine_prot/Carboxylest_S33"/>
</dbReference>
<dbReference type="RefSeq" id="WP_394835971.1">
    <property type="nucleotide sequence ID" value="NZ_CP089929.1"/>
</dbReference>
<keyword evidence="3 5" id="KW-0378">Hydrolase</keyword>
<reference evidence="5" key="1">
    <citation type="submission" date="2021-12" db="EMBL/GenBank/DDBJ databases">
        <title>Discovery of the Pendulisporaceae a myxobacterial family with distinct sporulation behavior and unique specialized metabolism.</title>
        <authorList>
            <person name="Garcia R."/>
            <person name="Popoff A."/>
            <person name="Bader C.D."/>
            <person name="Loehr J."/>
            <person name="Walesch S."/>
            <person name="Walt C."/>
            <person name="Boldt J."/>
            <person name="Bunk B."/>
            <person name="Haeckl F.J.F.P.J."/>
            <person name="Gunesch A.P."/>
            <person name="Birkelbach J."/>
            <person name="Nuebel U."/>
            <person name="Pietschmann T."/>
            <person name="Bach T."/>
            <person name="Mueller R."/>
        </authorList>
    </citation>
    <scope>NUCLEOTIDE SEQUENCE</scope>
    <source>
        <strain evidence="5">MSr11367</strain>
    </source>
</reference>
<evidence type="ECO:0000256" key="1">
    <source>
        <dbReference type="ARBA" id="ARBA00010088"/>
    </source>
</evidence>
<dbReference type="PANTHER" id="PTHR43248">
    <property type="entry name" value="2-SUCCINYL-6-HYDROXY-2,4-CYCLOHEXADIENE-1-CARBOXYLATE SYNTHASE"/>
    <property type="match status" value="1"/>
</dbReference>
<dbReference type="InterPro" id="IPR000073">
    <property type="entry name" value="AB_hydrolase_1"/>
</dbReference>
<evidence type="ECO:0000313" key="5">
    <source>
        <dbReference type="EMBL" id="WXB06325.1"/>
    </source>
</evidence>
<protein>
    <submittedName>
        <fullName evidence="5">Alpha/beta hydrolase</fullName>
    </submittedName>
</protein>
<proteinExistence type="inferred from homology"/>
<dbReference type="Pfam" id="PF00561">
    <property type="entry name" value="Abhydrolase_1"/>
    <property type="match status" value="1"/>
</dbReference>
<accession>A0ABZ2L7I9</accession>
<evidence type="ECO:0000259" key="4">
    <source>
        <dbReference type="Pfam" id="PF00561"/>
    </source>
</evidence>
<name>A0ABZ2L7I9_9BACT</name>